<feature type="domain" description="Complex 1 LYR protein" evidence="2">
    <location>
        <begin position="11"/>
        <end position="65"/>
    </location>
</feature>
<name>A0A8J4PKR8_9MYCE</name>
<keyword evidence="4" id="KW-1185">Reference proteome</keyword>
<dbReference type="Proteomes" id="UP000695562">
    <property type="component" value="Unassembled WGS sequence"/>
</dbReference>
<dbReference type="EMBL" id="AJWJ01000634">
    <property type="protein sequence ID" value="KAF2069597.1"/>
    <property type="molecule type" value="Genomic_DNA"/>
</dbReference>
<accession>A0A8J4PKR8</accession>
<dbReference type="AlphaFoldDB" id="A0A8J4PKR8"/>
<sequence>MNSVAGGNKGLSLYRNIVRAINTKLPQQAQNYYWAFTREHFEGHKEETDPETIDFLVEKGYTSLRWIIKKYTNQ</sequence>
<evidence type="ECO:0000256" key="1">
    <source>
        <dbReference type="ARBA" id="ARBA00025757"/>
    </source>
</evidence>
<dbReference type="PANTHER" id="PTHR36758:SF1">
    <property type="entry name" value="OS01G0342800 PROTEIN"/>
    <property type="match status" value="1"/>
</dbReference>
<evidence type="ECO:0000313" key="3">
    <source>
        <dbReference type="EMBL" id="KAF2069597.1"/>
    </source>
</evidence>
<dbReference type="InterPro" id="IPR045291">
    <property type="entry name" value="Complex1_LYR_LYRM9"/>
</dbReference>
<gene>
    <name evidence="3" type="ORF">CYY_009088</name>
</gene>
<protein>
    <recommendedName>
        <fullName evidence="2">Complex 1 LYR protein domain-containing protein</fullName>
    </recommendedName>
</protein>
<organism evidence="3 4">
    <name type="scientific">Polysphondylium violaceum</name>
    <dbReference type="NCBI Taxonomy" id="133409"/>
    <lineage>
        <taxon>Eukaryota</taxon>
        <taxon>Amoebozoa</taxon>
        <taxon>Evosea</taxon>
        <taxon>Eumycetozoa</taxon>
        <taxon>Dictyostelia</taxon>
        <taxon>Dictyosteliales</taxon>
        <taxon>Dictyosteliaceae</taxon>
        <taxon>Polysphondylium</taxon>
    </lineage>
</organism>
<dbReference type="InterPro" id="IPR008011">
    <property type="entry name" value="Complex1_LYR_dom"/>
</dbReference>
<comment type="caution">
    <text evidence="3">The sequence shown here is derived from an EMBL/GenBank/DDBJ whole genome shotgun (WGS) entry which is preliminary data.</text>
</comment>
<dbReference type="PANTHER" id="PTHR36758">
    <property type="entry name" value="OS01G0342800 PROTEIN"/>
    <property type="match status" value="1"/>
</dbReference>
<dbReference type="CDD" id="cd20269">
    <property type="entry name" value="Complex1_LYR_LYRM9"/>
    <property type="match status" value="1"/>
</dbReference>
<reference evidence="3" key="1">
    <citation type="submission" date="2020-01" db="EMBL/GenBank/DDBJ databases">
        <title>Development of genomics and gene disruption for Polysphondylium violaceum indicates a role for the polyketide synthase stlB in stalk morphogenesis.</title>
        <authorList>
            <person name="Narita B."/>
            <person name="Kawabe Y."/>
            <person name="Kin K."/>
            <person name="Saito T."/>
            <person name="Gibbs R."/>
            <person name="Kuspa A."/>
            <person name="Muzny D."/>
            <person name="Queller D."/>
            <person name="Richards S."/>
            <person name="Strassman J."/>
            <person name="Sucgang R."/>
            <person name="Worley K."/>
            <person name="Schaap P."/>
        </authorList>
    </citation>
    <scope>NUCLEOTIDE SEQUENCE</scope>
    <source>
        <strain evidence="3">QSvi11</strain>
    </source>
</reference>
<comment type="similarity">
    <text evidence="1">Belongs to the complex I LYR family. LYRM9 subfamily.</text>
</comment>
<evidence type="ECO:0000259" key="2">
    <source>
        <dbReference type="Pfam" id="PF05347"/>
    </source>
</evidence>
<dbReference type="OrthoDB" id="190541at2759"/>
<evidence type="ECO:0000313" key="4">
    <source>
        <dbReference type="Proteomes" id="UP000695562"/>
    </source>
</evidence>
<proteinExistence type="inferred from homology"/>
<dbReference type="Pfam" id="PF05347">
    <property type="entry name" value="Complex1_LYR"/>
    <property type="match status" value="1"/>
</dbReference>